<dbReference type="Gene3D" id="3.60.10.10">
    <property type="entry name" value="Endonuclease/exonuclease/phosphatase"/>
    <property type="match status" value="1"/>
</dbReference>
<comment type="caution">
    <text evidence="3">The sequence shown here is derived from an EMBL/GenBank/DDBJ whole genome shotgun (WGS) entry which is preliminary data.</text>
</comment>
<reference evidence="3" key="1">
    <citation type="submission" date="2016-06" db="EMBL/GenBank/DDBJ databases">
        <title>Draft Genome sequence of the fungus Inonotus baumii.</title>
        <authorList>
            <person name="Zhu H."/>
            <person name="Lin W."/>
        </authorList>
    </citation>
    <scope>NUCLEOTIDE SEQUENCE</scope>
    <source>
        <strain evidence="3">821</strain>
    </source>
</reference>
<organism evidence="3 4">
    <name type="scientific">Sanghuangporus baumii</name>
    <name type="common">Phellinus baumii</name>
    <dbReference type="NCBI Taxonomy" id="108892"/>
    <lineage>
        <taxon>Eukaryota</taxon>
        <taxon>Fungi</taxon>
        <taxon>Dikarya</taxon>
        <taxon>Basidiomycota</taxon>
        <taxon>Agaricomycotina</taxon>
        <taxon>Agaricomycetes</taxon>
        <taxon>Hymenochaetales</taxon>
        <taxon>Hymenochaetaceae</taxon>
        <taxon>Sanghuangporus</taxon>
    </lineage>
</organism>
<feature type="signal peptide" evidence="1">
    <location>
        <begin position="1"/>
        <end position="31"/>
    </location>
</feature>
<dbReference type="AlphaFoldDB" id="A0A9Q5HXB6"/>
<dbReference type="OrthoDB" id="47488at2759"/>
<keyword evidence="4" id="KW-1185">Reference proteome</keyword>
<evidence type="ECO:0000313" key="4">
    <source>
        <dbReference type="Proteomes" id="UP000757232"/>
    </source>
</evidence>
<dbReference type="PANTHER" id="PTHR42834:SF1">
    <property type="entry name" value="ENDONUCLEASE_EXONUCLEASE_PHOSPHATASE FAMILY PROTEIN (AFU_ORTHOLOGUE AFUA_3G09210)"/>
    <property type="match status" value="1"/>
</dbReference>
<dbReference type="PANTHER" id="PTHR42834">
    <property type="entry name" value="ENDONUCLEASE/EXONUCLEASE/PHOSPHATASE FAMILY PROTEIN (AFU_ORTHOLOGUE AFUA_3G09210)"/>
    <property type="match status" value="1"/>
</dbReference>
<keyword evidence="1" id="KW-0732">Signal</keyword>
<dbReference type="Proteomes" id="UP000757232">
    <property type="component" value="Unassembled WGS sequence"/>
</dbReference>
<evidence type="ECO:0000256" key="1">
    <source>
        <dbReference type="SAM" id="SignalP"/>
    </source>
</evidence>
<feature type="chain" id="PRO_5040365683" evidence="1">
    <location>
        <begin position="32"/>
        <end position="633"/>
    </location>
</feature>
<evidence type="ECO:0000313" key="3">
    <source>
        <dbReference type="EMBL" id="OCB87746.1"/>
    </source>
</evidence>
<sequence>MGCPLVDLSRQSPFISSALLLTVCLPLLSSATSITDIQGPSFLSPLDGQSVSGVLGLVTAKSTQGFYIQGNQVDDDRVSNGLFVFSTSANVLNQVVVGDLITLNGRVQEFRSSASYLFSTEITSPTNITVLSSNNTLTPVVLGIDRSPPTQQLSALDKGSDGFLSVPNNQSSISAQNLTLSPDLYGLDFWASLEAQLVTVPNPTVVDFNNDFGEFWVYGDWTVTGKNSRGGISMVFGPDEIPDANPEVIIVGSPLDGSSNPDVAVGQKLTNITGVIAQQFGFYYVIPTSAPTILSSPSFDIAPTTIESSDTDACVLTVGDYNMKVENMAPTSSHISTVAEHIASSLNAPDIMFLQEIQDNSGPTDDGTVSANLTLTTLVNAIANATGNRLRYNFTEIPPVDGEDGGQTGGNIRVAYLYRGDKLKLAGNATAGGSLDSTSVLLDENGKIDLVFNPGRIDPTNSAWASSRKPLVALWESTLPSSSGERFFTVNLHLTSKGGSSSVQGDYRSPVNAGVEQRTSQVEAAFVRSILAIDSGASIIVGGDCNEFLMTRSVYDSFDGVLTDVDGLAGVSDVERYTYVYDQNNEQLDHLFVSNAITSRELEVEHIHVNNWASSIDARASDHDPSVARVGVC</sequence>
<protein>
    <submittedName>
        <fullName evidence="3">DNase I-like protein</fullName>
    </submittedName>
</protein>
<gene>
    <name evidence="3" type="ORF">A7U60_g5068</name>
</gene>
<accession>A0A9Q5HXB6</accession>
<dbReference type="InterPro" id="IPR005135">
    <property type="entry name" value="Endo/exonuclease/phosphatase"/>
</dbReference>
<dbReference type="InterPro" id="IPR036691">
    <property type="entry name" value="Endo/exonu/phosph_ase_sf"/>
</dbReference>
<dbReference type="EMBL" id="LNZH02000188">
    <property type="protein sequence ID" value="OCB87746.1"/>
    <property type="molecule type" value="Genomic_DNA"/>
</dbReference>
<evidence type="ECO:0000259" key="2">
    <source>
        <dbReference type="Pfam" id="PF03372"/>
    </source>
</evidence>
<feature type="domain" description="Endonuclease/exonuclease/phosphatase" evidence="2">
    <location>
        <begin position="336"/>
        <end position="623"/>
    </location>
</feature>
<proteinExistence type="predicted"/>
<dbReference type="SUPFAM" id="SSF56219">
    <property type="entry name" value="DNase I-like"/>
    <property type="match status" value="1"/>
</dbReference>
<dbReference type="Pfam" id="PF03372">
    <property type="entry name" value="Exo_endo_phos"/>
    <property type="match status" value="1"/>
</dbReference>
<dbReference type="GO" id="GO:0003824">
    <property type="term" value="F:catalytic activity"/>
    <property type="evidence" value="ECO:0007669"/>
    <property type="project" value="InterPro"/>
</dbReference>
<dbReference type="CDD" id="cd04486">
    <property type="entry name" value="YhcR_OBF_like"/>
    <property type="match status" value="1"/>
</dbReference>
<name>A0A9Q5HXB6_SANBA</name>